<dbReference type="EMBL" id="MPKA01000042">
    <property type="protein sequence ID" value="OLU47748.1"/>
    <property type="molecule type" value="Genomic_DNA"/>
</dbReference>
<keyword evidence="5" id="KW-0808">Transferase</keyword>
<evidence type="ECO:0000256" key="5">
    <source>
        <dbReference type="ARBA" id="ARBA00022679"/>
    </source>
</evidence>
<dbReference type="GO" id="GO:0005886">
    <property type="term" value="C:plasma membrane"/>
    <property type="evidence" value="ECO:0007669"/>
    <property type="project" value="UniProtKB-SubCell"/>
</dbReference>
<dbReference type="PANTHER" id="PTHR45453:SF2">
    <property type="entry name" value="HISTIDINE KINASE"/>
    <property type="match status" value="1"/>
</dbReference>
<reference evidence="14 15" key="1">
    <citation type="submission" date="2016-11" db="EMBL/GenBank/DDBJ databases">
        <title>Description of two novel members of the family Erysipelotrichaceae: Ileibacterium lipovorans gen. nov., sp. nov. and Dubosiella newyorkensis, gen. nov., sp. nov.</title>
        <authorList>
            <person name="Cox L.M."/>
            <person name="Sohn J."/>
            <person name="Tyrrell K.L."/>
            <person name="Citron D.M."/>
            <person name="Lawson P.A."/>
            <person name="Patel N.B."/>
            <person name="Iizumi T."/>
            <person name="Perez-Perez G.I."/>
            <person name="Goldstein E.J."/>
            <person name="Blaser M.J."/>
        </authorList>
    </citation>
    <scope>NUCLEOTIDE SEQUENCE [LARGE SCALE GENOMIC DNA]</scope>
    <source>
        <strain evidence="14 15">NYU-BL-A4</strain>
    </source>
</reference>
<dbReference type="STRING" id="1862672.BO225_01365"/>
<feature type="transmembrane region" description="Helical" evidence="12">
    <location>
        <begin position="28"/>
        <end position="47"/>
    </location>
</feature>
<evidence type="ECO:0000256" key="8">
    <source>
        <dbReference type="ARBA" id="ARBA00022989"/>
    </source>
</evidence>
<dbReference type="EC" id="2.7.13.3" evidence="3"/>
<feature type="domain" description="Histidine kinase" evidence="13">
    <location>
        <begin position="106"/>
        <end position="308"/>
    </location>
</feature>
<gene>
    <name evidence="14" type="ORF">BO225_01365</name>
</gene>
<evidence type="ECO:0000256" key="3">
    <source>
        <dbReference type="ARBA" id="ARBA00012438"/>
    </source>
</evidence>
<dbReference type="PROSITE" id="PS50109">
    <property type="entry name" value="HIS_KIN"/>
    <property type="match status" value="1"/>
</dbReference>
<feature type="coiled-coil region" evidence="11">
    <location>
        <begin position="83"/>
        <end position="110"/>
    </location>
</feature>
<keyword evidence="8 12" id="KW-1133">Transmembrane helix</keyword>
<dbReference type="InterPro" id="IPR005467">
    <property type="entry name" value="His_kinase_dom"/>
</dbReference>
<name>A0A1U7NQ40_9FIRM</name>
<sequence>MILSLFIVLAFNLYAIFLLPQISFFDLAYWDLLVLSVWGCCLSVRIFKKRSFKKKIEQSLSQSGKIAPFYLPYIDQDLYFHDIEQLENKLSQERERNNELKDSIDRIVHELKASLGTMLLCQDESDQRMLQLSIETMNRQLSFLLLLARLETNVMDVQFKKIELRPLIYSSIKNNKHLLIYNHFEVKIDCPELLIYTDPEWLIYIFDQLILNAIKYKREARIEISADQKEDETIIQFKDHGIGIERHDLPQVFEKGFTGSNTRSGTYRSTGMGLYFVHTVLDKLSGTVEVFSVPGSYTIFTLHLFNSPEISWHKDRMVS</sequence>
<evidence type="ECO:0000256" key="11">
    <source>
        <dbReference type="SAM" id="Coils"/>
    </source>
</evidence>
<dbReference type="Pfam" id="PF02518">
    <property type="entry name" value="HATPase_c"/>
    <property type="match status" value="1"/>
</dbReference>
<keyword evidence="7" id="KW-0418">Kinase</keyword>
<evidence type="ECO:0000256" key="12">
    <source>
        <dbReference type="SAM" id="Phobius"/>
    </source>
</evidence>
<dbReference type="Proteomes" id="UP000186705">
    <property type="component" value="Unassembled WGS sequence"/>
</dbReference>
<evidence type="ECO:0000256" key="7">
    <source>
        <dbReference type="ARBA" id="ARBA00022777"/>
    </source>
</evidence>
<evidence type="ECO:0000256" key="4">
    <source>
        <dbReference type="ARBA" id="ARBA00022475"/>
    </source>
</evidence>
<evidence type="ECO:0000256" key="10">
    <source>
        <dbReference type="ARBA" id="ARBA00023136"/>
    </source>
</evidence>
<dbReference type="GO" id="GO:0016036">
    <property type="term" value="P:cellular response to phosphate starvation"/>
    <property type="evidence" value="ECO:0007669"/>
    <property type="project" value="TreeGrafter"/>
</dbReference>
<comment type="caution">
    <text evidence="14">The sequence shown here is derived from an EMBL/GenBank/DDBJ whole genome shotgun (WGS) entry which is preliminary data.</text>
</comment>
<dbReference type="InterPro" id="IPR050351">
    <property type="entry name" value="BphY/WalK/GraS-like"/>
</dbReference>
<dbReference type="InterPro" id="IPR003594">
    <property type="entry name" value="HATPase_dom"/>
</dbReference>
<keyword evidence="4" id="KW-1003">Cell membrane</keyword>
<keyword evidence="11" id="KW-0175">Coiled coil</keyword>
<dbReference type="InterPro" id="IPR004358">
    <property type="entry name" value="Sig_transdc_His_kin-like_C"/>
</dbReference>
<evidence type="ECO:0000256" key="2">
    <source>
        <dbReference type="ARBA" id="ARBA00004651"/>
    </source>
</evidence>
<keyword evidence="6 12" id="KW-0812">Transmembrane</keyword>
<dbReference type="Gene3D" id="3.30.565.10">
    <property type="entry name" value="Histidine kinase-like ATPase, C-terminal domain"/>
    <property type="match status" value="1"/>
</dbReference>
<dbReference type="InterPro" id="IPR036890">
    <property type="entry name" value="HATPase_C_sf"/>
</dbReference>
<evidence type="ECO:0000256" key="6">
    <source>
        <dbReference type="ARBA" id="ARBA00022692"/>
    </source>
</evidence>
<dbReference type="AlphaFoldDB" id="A0A1U7NQ40"/>
<dbReference type="PANTHER" id="PTHR45453">
    <property type="entry name" value="PHOSPHATE REGULON SENSOR PROTEIN PHOR"/>
    <property type="match status" value="1"/>
</dbReference>
<accession>A0A1U7NQ40</accession>
<protein>
    <recommendedName>
        <fullName evidence="3">histidine kinase</fullName>
        <ecNumber evidence="3">2.7.13.3</ecNumber>
    </recommendedName>
</protein>
<evidence type="ECO:0000313" key="14">
    <source>
        <dbReference type="EMBL" id="OLU47748.1"/>
    </source>
</evidence>
<dbReference type="GO" id="GO:0000155">
    <property type="term" value="F:phosphorelay sensor kinase activity"/>
    <property type="evidence" value="ECO:0007669"/>
    <property type="project" value="TreeGrafter"/>
</dbReference>
<organism evidence="14 15">
    <name type="scientific">Dubosiella newyorkensis</name>
    <dbReference type="NCBI Taxonomy" id="1862672"/>
    <lineage>
        <taxon>Bacteria</taxon>
        <taxon>Bacillati</taxon>
        <taxon>Bacillota</taxon>
        <taxon>Erysipelotrichia</taxon>
        <taxon>Erysipelotrichales</taxon>
        <taxon>Erysipelotrichaceae</taxon>
        <taxon>Dubosiella</taxon>
    </lineage>
</organism>
<keyword evidence="15" id="KW-1185">Reference proteome</keyword>
<keyword evidence="10 12" id="KW-0472">Membrane</keyword>
<dbReference type="PRINTS" id="PR00344">
    <property type="entry name" value="BCTRLSENSOR"/>
</dbReference>
<comment type="catalytic activity">
    <reaction evidence="1">
        <text>ATP + protein L-histidine = ADP + protein N-phospho-L-histidine.</text>
        <dbReference type="EC" id="2.7.13.3"/>
    </reaction>
</comment>
<evidence type="ECO:0000259" key="13">
    <source>
        <dbReference type="PROSITE" id="PS50109"/>
    </source>
</evidence>
<dbReference type="SMART" id="SM00387">
    <property type="entry name" value="HATPase_c"/>
    <property type="match status" value="1"/>
</dbReference>
<proteinExistence type="predicted"/>
<dbReference type="GO" id="GO:0004721">
    <property type="term" value="F:phosphoprotein phosphatase activity"/>
    <property type="evidence" value="ECO:0007669"/>
    <property type="project" value="TreeGrafter"/>
</dbReference>
<dbReference type="SUPFAM" id="SSF55874">
    <property type="entry name" value="ATPase domain of HSP90 chaperone/DNA topoisomerase II/histidine kinase"/>
    <property type="match status" value="1"/>
</dbReference>
<evidence type="ECO:0000256" key="9">
    <source>
        <dbReference type="ARBA" id="ARBA00023012"/>
    </source>
</evidence>
<comment type="subcellular location">
    <subcellularLocation>
        <location evidence="2">Cell membrane</location>
        <topology evidence="2">Multi-pass membrane protein</topology>
    </subcellularLocation>
</comment>
<evidence type="ECO:0000313" key="15">
    <source>
        <dbReference type="Proteomes" id="UP000186705"/>
    </source>
</evidence>
<evidence type="ECO:0000256" key="1">
    <source>
        <dbReference type="ARBA" id="ARBA00000085"/>
    </source>
</evidence>
<keyword evidence="9" id="KW-0902">Two-component regulatory system</keyword>